<evidence type="ECO:0000313" key="2">
    <source>
        <dbReference type="Proteomes" id="UP000218103"/>
    </source>
</evidence>
<sequence length="130" mass="14209">MAHGKLGPVSIKIIEFVKANPGIHAGEIARRLGKGRSGSTRETIRRLLEDGYLSRGKKYHAPSAKGYAVHPLKYTGKSYESGYDFATSKRSARIRQLIAEGLEQDAQLNESIIWAGQAIRAMVEIGRASA</sequence>
<keyword evidence="2" id="KW-1185">Reference proteome</keyword>
<dbReference type="RefSeq" id="WP_099318686.1">
    <property type="nucleotide sequence ID" value="NZ_BCNU01000004.1"/>
</dbReference>
<organism evidence="1 2">
    <name type="scientific">Burkholderia cepacia</name>
    <name type="common">Pseudomonas cepacia</name>
    <dbReference type="NCBI Taxonomy" id="292"/>
    <lineage>
        <taxon>Bacteria</taxon>
        <taxon>Pseudomonadati</taxon>
        <taxon>Pseudomonadota</taxon>
        <taxon>Betaproteobacteria</taxon>
        <taxon>Burkholderiales</taxon>
        <taxon>Burkholderiaceae</taxon>
        <taxon>Burkholderia</taxon>
        <taxon>Burkholderia cepacia complex</taxon>
    </lineage>
</organism>
<evidence type="ECO:0008006" key="3">
    <source>
        <dbReference type="Google" id="ProtNLM"/>
    </source>
</evidence>
<proteinExistence type="predicted"/>
<accession>A0ABN5CUN4</accession>
<gene>
    <name evidence="1" type="ORF">CO711_16790</name>
</gene>
<evidence type="ECO:0000313" key="1">
    <source>
        <dbReference type="EMBL" id="ATF78909.1"/>
    </source>
</evidence>
<dbReference type="InterPro" id="IPR036388">
    <property type="entry name" value="WH-like_DNA-bd_sf"/>
</dbReference>
<protein>
    <recommendedName>
        <fullName evidence="3">MarR family transcriptional regulator</fullName>
    </recommendedName>
</protein>
<dbReference type="EMBL" id="CP023518">
    <property type="protein sequence ID" value="ATF78909.1"/>
    <property type="molecule type" value="Genomic_DNA"/>
</dbReference>
<name>A0ABN5CUN4_BURCE</name>
<dbReference type="Gene3D" id="1.10.10.10">
    <property type="entry name" value="Winged helix-like DNA-binding domain superfamily/Winged helix DNA-binding domain"/>
    <property type="match status" value="1"/>
</dbReference>
<dbReference type="InterPro" id="IPR036390">
    <property type="entry name" value="WH_DNA-bd_sf"/>
</dbReference>
<reference evidence="2" key="1">
    <citation type="submission" date="2017-09" db="EMBL/GenBank/DDBJ databases">
        <title>FDA dAtabase for Regulatory Grade micrObial Sequences (FDA-ARGOS): Supporting development and validation of Infectious Disease Dx tests.</title>
        <authorList>
            <person name="Minogue T."/>
            <person name="Wolcott M."/>
            <person name="Wasieloski L."/>
            <person name="Aguilar W."/>
            <person name="Moore D."/>
            <person name="Tallon L.J."/>
            <person name="Sadzewicz L."/>
            <person name="Ott S."/>
            <person name="Zhao X."/>
            <person name="Nagaraj S."/>
            <person name="Vavikolanu K."/>
            <person name="Aluvathingal J."/>
            <person name="Nadendla S."/>
            <person name="Sichtig H."/>
        </authorList>
    </citation>
    <scope>NUCLEOTIDE SEQUENCE [LARGE SCALE GENOMIC DNA]</scope>
    <source>
        <strain evidence="2">FDAARGOS_388</strain>
    </source>
</reference>
<dbReference type="Proteomes" id="UP000218103">
    <property type="component" value="Chromosome 1"/>
</dbReference>
<dbReference type="SUPFAM" id="SSF46785">
    <property type="entry name" value="Winged helix' DNA-binding domain"/>
    <property type="match status" value="1"/>
</dbReference>